<dbReference type="OrthoDB" id="9801479at2"/>
<dbReference type="PANTHER" id="PTHR30546:SF23">
    <property type="entry name" value="FLAVOPROTEIN-LIKE PROTEIN YCP4-RELATED"/>
    <property type="match status" value="1"/>
</dbReference>
<dbReference type="GO" id="GO:0016020">
    <property type="term" value="C:membrane"/>
    <property type="evidence" value="ECO:0007669"/>
    <property type="project" value="TreeGrafter"/>
</dbReference>
<keyword evidence="4" id="KW-0288">FMN</keyword>
<evidence type="ECO:0000259" key="5">
    <source>
        <dbReference type="PROSITE" id="PS50902"/>
    </source>
</evidence>
<dbReference type="NCBIfam" id="TIGR01755">
    <property type="entry name" value="flav_wrbA"/>
    <property type="match status" value="1"/>
</dbReference>
<accession>A0A0W0SY06</accession>
<dbReference type="FunFam" id="3.40.50.360:FF:000001">
    <property type="entry name" value="NAD(P)H dehydrogenase (Quinone) FQR1-like"/>
    <property type="match status" value="1"/>
</dbReference>
<dbReference type="GO" id="GO:0010181">
    <property type="term" value="F:FMN binding"/>
    <property type="evidence" value="ECO:0007669"/>
    <property type="project" value="InterPro"/>
</dbReference>
<evidence type="ECO:0000256" key="4">
    <source>
        <dbReference type="ARBA" id="ARBA00022643"/>
    </source>
</evidence>
<dbReference type="EMBL" id="LNXY01000018">
    <property type="protein sequence ID" value="KTC88247.1"/>
    <property type="molecule type" value="Genomic_DNA"/>
</dbReference>
<dbReference type="PROSITE" id="PS50902">
    <property type="entry name" value="FLAVODOXIN_LIKE"/>
    <property type="match status" value="1"/>
</dbReference>
<dbReference type="InterPro" id="IPR010089">
    <property type="entry name" value="Flavoprotein_WrbA-like"/>
</dbReference>
<reference evidence="6 7" key="1">
    <citation type="submission" date="2015-11" db="EMBL/GenBank/DDBJ databases">
        <title>Genomic analysis of 38 Legionella species identifies large and diverse effector repertoires.</title>
        <authorList>
            <person name="Burstein D."/>
            <person name="Amaro F."/>
            <person name="Zusman T."/>
            <person name="Lifshitz Z."/>
            <person name="Cohen O."/>
            <person name="Gilbert J.A."/>
            <person name="Pupko T."/>
            <person name="Shuman H.A."/>
            <person name="Segal G."/>
        </authorList>
    </citation>
    <scope>NUCLEOTIDE SEQUENCE [LARGE SCALE GENOMIC DNA]</scope>
    <source>
        <strain evidence="6 7">ATCC 700990</strain>
    </source>
</reference>
<dbReference type="NCBIfam" id="NF002999">
    <property type="entry name" value="PRK03767.1"/>
    <property type="match status" value="1"/>
</dbReference>
<evidence type="ECO:0000256" key="2">
    <source>
        <dbReference type="ARBA" id="ARBA00006961"/>
    </source>
</evidence>
<dbReference type="InterPro" id="IPR005025">
    <property type="entry name" value="FMN_Rdtase-like_dom"/>
</dbReference>
<dbReference type="InterPro" id="IPR001226">
    <property type="entry name" value="Flavodoxin_CS"/>
</dbReference>
<keyword evidence="3" id="KW-0285">Flavoprotein</keyword>
<evidence type="ECO:0000256" key="1">
    <source>
        <dbReference type="ARBA" id="ARBA00001917"/>
    </source>
</evidence>
<dbReference type="Gene3D" id="3.40.50.360">
    <property type="match status" value="1"/>
</dbReference>
<dbReference type="PATRIC" id="fig|1212489.4.peg.879"/>
<dbReference type="Proteomes" id="UP000054736">
    <property type="component" value="Unassembled WGS sequence"/>
</dbReference>
<feature type="domain" description="Flavodoxin-like" evidence="5">
    <location>
        <begin position="7"/>
        <end position="191"/>
    </location>
</feature>
<dbReference type="PANTHER" id="PTHR30546">
    <property type="entry name" value="FLAVODOXIN-RELATED PROTEIN WRBA-RELATED"/>
    <property type="match status" value="1"/>
</dbReference>
<dbReference type="InterPro" id="IPR008254">
    <property type="entry name" value="Flavodoxin/NO_synth"/>
</dbReference>
<dbReference type="PROSITE" id="PS00201">
    <property type="entry name" value="FLAVODOXIN"/>
    <property type="match status" value="1"/>
</dbReference>
<gene>
    <name evidence="6" type="ORF">Ldro_0841</name>
</gene>
<dbReference type="Pfam" id="PF03358">
    <property type="entry name" value="FMN_red"/>
    <property type="match status" value="1"/>
</dbReference>
<organism evidence="6 7">
    <name type="scientific">Legionella drozanskii LLAP-1</name>
    <dbReference type="NCBI Taxonomy" id="1212489"/>
    <lineage>
        <taxon>Bacteria</taxon>
        <taxon>Pseudomonadati</taxon>
        <taxon>Pseudomonadota</taxon>
        <taxon>Gammaproteobacteria</taxon>
        <taxon>Legionellales</taxon>
        <taxon>Legionellaceae</taxon>
        <taxon>Legionella</taxon>
    </lineage>
</organism>
<dbReference type="GO" id="GO:0003955">
    <property type="term" value="F:NAD(P)H dehydrogenase (quinone) activity"/>
    <property type="evidence" value="ECO:0007669"/>
    <property type="project" value="InterPro"/>
</dbReference>
<comment type="caution">
    <text evidence="6">The sequence shown here is derived from an EMBL/GenBank/DDBJ whole genome shotgun (WGS) entry which is preliminary data.</text>
</comment>
<evidence type="ECO:0000256" key="3">
    <source>
        <dbReference type="ARBA" id="ARBA00022630"/>
    </source>
</evidence>
<proteinExistence type="inferred from homology"/>
<comment type="cofactor">
    <cofactor evidence="1">
        <name>FMN</name>
        <dbReference type="ChEBI" id="CHEBI:58210"/>
    </cofactor>
</comment>
<comment type="similarity">
    <text evidence="2">Belongs to the WrbA family.</text>
</comment>
<dbReference type="InterPro" id="IPR029039">
    <property type="entry name" value="Flavoprotein-like_sf"/>
</dbReference>
<dbReference type="SUPFAM" id="SSF52218">
    <property type="entry name" value="Flavoproteins"/>
    <property type="match status" value="1"/>
</dbReference>
<protein>
    <submittedName>
        <fullName evidence="6">Trp repressor binding protein</fullName>
    </submittedName>
</protein>
<dbReference type="STRING" id="1212489.Ldro_0841"/>
<dbReference type="AlphaFoldDB" id="A0A0W0SY06"/>
<dbReference type="GO" id="GO:0009055">
    <property type="term" value="F:electron transfer activity"/>
    <property type="evidence" value="ECO:0007669"/>
    <property type="project" value="InterPro"/>
</dbReference>
<keyword evidence="7" id="KW-1185">Reference proteome</keyword>
<evidence type="ECO:0000313" key="7">
    <source>
        <dbReference type="Proteomes" id="UP000054736"/>
    </source>
</evidence>
<name>A0A0W0SY06_9GAMM</name>
<dbReference type="RefSeq" id="WP_058495172.1">
    <property type="nucleotide sequence ID" value="NZ_CAAAIU010000014.1"/>
</dbReference>
<sequence length="204" mass="21831">MANKPYVLVLYYSRNGKTAQLAQYIARGVESVEGIEARLRTVPPISATCEAVDKSVPDSGAPYANLDDLRYSQGLALGSPTRFGNMASPLKYFLDNTTPLWLAGDLVNKPACVFSSSASMHGGQETTLISMMLPLFHHGMLLMGLPYTEPLLTSTQSGGTPYGVTHVAGASNDNHLSSDEINLAKYLGKRLGELAVALAYSQTT</sequence>
<evidence type="ECO:0000313" key="6">
    <source>
        <dbReference type="EMBL" id="KTC88247.1"/>
    </source>
</evidence>